<dbReference type="RefSeq" id="WP_227706822.1">
    <property type="nucleotide sequence ID" value="NZ_JAJEQX010000005.1"/>
</dbReference>
<name>A0ABS8FUF7_9FIRM</name>
<dbReference type="InterPro" id="IPR013096">
    <property type="entry name" value="Cupin_2"/>
</dbReference>
<protein>
    <submittedName>
        <fullName evidence="5">AraC family transcriptional regulator</fullName>
    </submittedName>
</protein>
<dbReference type="Pfam" id="PF12833">
    <property type="entry name" value="HTH_18"/>
    <property type="match status" value="1"/>
</dbReference>
<gene>
    <name evidence="5" type="ORF">LKD70_04400</name>
</gene>
<dbReference type="EMBL" id="JAJEQX010000005">
    <property type="protein sequence ID" value="MCC2253683.1"/>
    <property type="molecule type" value="Genomic_DNA"/>
</dbReference>
<dbReference type="Pfam" id="PF07883">
    <property type="entry name" value="Cupin_2"/>
    <property type="match status" value="1"/>
</dbReference>
<evidence type="ECO:0000256" key="2">
    <source>
        <dbReference type="ARBA" id="ARBA00023125"/>
    </source>
</evidence>
<dbReference type="SUPFAM" id="SSF46689">
    <property type="entry name" value="Homeodomain-like"/>
    <property type="match status" value="1"/>
</dbReference>
<organism evidence="5 6">
    <name type="scientific">Ruminococcus turbiniformis</name>
    <dbReference type="NCBI Taxonomy" id="2881258"/>
    <lineage>
        <taxon>Bacteria</taxon>
        <taxon>Bacillati</taxon>
        <taxon>Bacillota</taxon>
        <taxon>Clostridia</taxon>
        <taxon>Eubacteriales</taxon>
        <taxon>Oscillospiraceae</taxon>
        <taxon>Ruminococcus</taxon>
    </lineage>
</organism>
<keyword evidence="2" id="KW-0238">DNA-binding</keyword>
<reference evidence="5 6" key="1">
    <citation type="submission" date="2021-10" db="EMBL/GenBank/DDBJ databases">
        <title>Anaerobic single-cell dispensing facilitates the cultivation of human gut bacteria.</title>
        <authorList>
            <person name="Afrizal A."/>
        </authorList>
    </citation>
    <scope>NUCLEOTIDE SEQUENCE [LARGE SCALE GENOMIC DNA]</scope>
    <source>
        <strain evidence="5 6">CLA-AA-H200</strain>
    </source>
</reference>
<dbReference type="InterPro" id="IPR037923">
    <property type="entry name" value="HTH-like"/>
</dbReference>
<keyword evidence="6" id="KW-1185">Reference proteome</keyword>
<keyword evidence="1" id="KW-0805">Transcription regulation</keyword>
<keyword evidence="3" id="KW-0804">Transcription</keyword>
<accession>A0ABS8FUF7</accession>
<dbReference type="SMART" id="SM00342">
    <property type="entry name" value="HTH_ARAC"/>
    <property type="match status" value="1"/>
</dbReference>
<feature type="domain" description="HTH araC/xylS-type" evidence="4">
    <location>
        <begin position="248"/>
        <end position="345"/>
    </location>
</feature>
<comment type="caution">
    <text evidence="5">The sequence shown here is derived from an EMBL/GenBank/DDBJ whole genome shotgun (WGS) entry which is preliminary data.</text>
</comment>
<evidence type="ECO:0000313" key="6">
    <source>
        <dbReference type="Proteomes" id="UP001198151"/>
    </source>
</evidence>
<dbReference type="InterPro" id="IPR014710">
    <property type="entry name" value="RmlC-like_jellyroll"/>
</dbReference>
<dbReference type="PANTHER" id="PTHR43280">
    <property type="entry name" value="ARAC-FAMILY TRANSCRIPTIONAL REGULATOR"/>
    <property type="match status" value="1"/>
</dbReference>
<evidence type="ECO:0000256" key="3">
    <source>
        <dbReference type="ARBA" id="ARBA00023163"/>
    </source>
</evidence>
<dbReference type="SUPFAM" id="SSF51215">
    <property type="entry name" value="Regulatory protein AraC"/>
    <property type="match status" value="1"/>
</dbReference>
<evidence type="ECO:0000259" key="4">
    <source>
        <dbReference type="PROSITE" id="PS01124"/>
    </source>
</evidence>
<dbReference type="Gene3D" id="2.60.120.10">
    <property type="entry name" value="Jelly Rolls"/>
    <property type="match status" value="1"/>
</dbReference>
<dbReference type="InterPro" id="IPR018060">
    <property type="entry name" value="HTH_AraC"/>
</dbReference>
<dbReference type="PANTHER" id="PTHR43280:SF28">
    <property type="entry name" value="HTH-TYPE TRANSCRIPTIONAL ACTIVATOR RHAS"/>
    <property type="match status" value="1"/>
</dbReference>
<dbReference type="Proteomes" id="UP001198151">
    <property type="component" value="Unassembled WGS sequence"/>
</dbReference>
<evidence type="ECO:0000313" key="5">
    <source>
        <dbReference type="EMBL" id="MCC2253683.1"/>
    </source>
</evidence>
<dbReference type="InterPro" id="IPR009057">
    <property type="entry name" value="Homeodomain-like_sf"/>
</dbReference>
<dbReference type="PROSITE" id="PS01124">
    <property type="entry name" value="HTH_ARAC_FAMILY_2"/>
    <property type="match status" value="1"/>
</dbReference>
<proteinExistence type="predicted"/>
<dbReference type="Gene3D" id="1.10.10.60">
    <property type="entry name" value="Homeodomain-like"/>
    <property type="match status" value="2"/>
</dbReference>
<evidence type="ECO:0000256" key="1">
    <source>
        <dbReference type="ARBA" id="ARBA00023015"/>
    </source>
</evidence>
<sequence>MNLQNICKNLIYNGSRQRLPENLARFRIICPEYSANDAERKPWPVSEGEPLFALLWDLRGTHSLSATIMPSIPSFTYSTVYTPPMRTQTHSHEYLELFYIIGGEYRQKILGSEFTFSKGELCLIDCGCVHQEILDGSSATVLFLGIIPEALASAAEHLEGSRISSFLSMMLSGQKNIQQYLHFRPRTDTAHDIESTLGSLLMELTRNDKATPIISQGLLLRIFQVLNSQYSFYLSKMPKKETNWVLFEQISAFIKEHLNDISIRMLAEEFHFQDDYFNRMLKSRTGMTYTEYLQSLRIKKAEELLRETDMQIDDIVRKVGYHNKGYFYKIFTEQHRITPAQFRKKLKK</sequence>